<dbReference type="eggNOG" id="ENOG502SBY9">
    <property type="taxonomic scope" value="Eukaryota"/>
</dbReference>
<dbReference type="VEuPathDB" id="FungiDB:PITG_11711"/>
<dbReference type="GeneID" id="9470757"/>
<dbReference type="OrthoDB" id="124604at2759"/>
<dbReference type="HOGENOM" id="CLU_502984_0_0_1"/>
<dbReference type="RefSeq" id="XP_002901237.1">
    <property type="nucleotide sequence ID" value="XM_002901191.1"/>
</dbReference>
<proteinExistence type="predicted"/>
<name>D0NID8_PHYIT</name>
<dbReference type="OMA" id="ELCAFHP"/>
<gene>
    <name evidence="2" type="ORF">PITG_11711</name>
</gene>
<evidence type="ECO:0000313" key="2">
    <source>
        <dbReference type="EMBL" id="EEY59223.1"/>
    </source>
</evidence>
<dbReference type="KEGG" id="pif:PITG_11711"/>
<protein>
    <submittedName>
        <fullName evidence="2">Uncharacterized protein</fullName>
    </submittedName>
</protein>
<feature type="region of interest" description="Disordered" evidence="1">
    <location>
        <begin position="1"/>
        <end position="27"/>
    </location>
</feature>
<dbReference type="AlphaFoldDB" id="D0NID8"/>
<dbReference type="EMBL" id="DS028139">
    <property type="protein sequence ID" value="EEY59223.1"/>
    <property type="molecule type" value="Genomic_DNA"/>
</dbReference>
<dbReference type="Proteomes" id="UP000006643">
    <property type="component" value="Unassembled WGS sequence"/>
</dbReference>
<reference evidence="3" key="1">
    <citation type="journal article" date="2009" name="Nature">
        <title>Genome sequence and analysis of the Irish potato famine pathogen Phytophthora infestans.</title>
        <authorList>
            <consortium name="The Broad Institute Genome Sequencing Platform"/>
            <person name="Haas B.J."/>
            <person name="Kamoun S."/>
            <person name="Zody M.C."/>
            <person name="Jiang R.H."/>
            <person name="Handsaker R.E."/>
            <person name="Cano L.M."/>
            <person name="Grabherr M."/>
            <person name="Kodira C.D."/>
            <person name="Raffaele S."/>
            <person name="Torto-Alalibo T."/>
            <person name="Bozkurt T.O."/>
            <person name="Ah-Fong A.M."/>
            <person name="Alvarado L."/>
            <person name="Anderson V.L."/>
            <person name="Armstrong M.R."/>
            <person name="Avrova A."/>
            <person name="Baxter L."/>
            <person name="Beynon J."/>
            <person name="Boevink P.C."/>
            <person name="Bollmann S.R."/>
            <person name="Bos J.I."/>
            <person name="Bulone V."/>
            <person name="Cai G."/>
            <person name="Cakir C."/>
            <person name="Carrington J.C."/>
            <person name="Chawner M."/>
            <person name="Conti L."/>
            <person name="Costanzo S."/>
            <person name="Ewan R."/>
            <person name="Fahlgren N."/>
            <person name="Fischbach M.A."/>
            <person name="Fugelstad J."/>
            <person name="Gilroy E.M."/>
            <person name="Gnerre S."/>
            <person name="Green P.J."/>
            <person name="Grenville-Briggs L.J."/>
            <person name="Griffith J."/>
            <person name="Grunwald N.J."/>
            <person name="Horn K."/>
            <person name="Horner N.R."/>
            <person name="Hu C.H."/>
            <person name="Huitema E."/>
            <person name="Jeong D.H."/>
            <person name="Jones A.M."/>
            <person name="Jones J.D."/>
            <person name="Jones R.W."/>
            <person name="Karlsson E.K."/>
            <person name="Kunjeti S.G."/>
            <person name="Lamour K."/>
            <person name="Liu Z."/>
            <person name="Ma L."/>
            <person name="Maclean D."/>
            <person name="Chibucos M.C."/>
            <person name="McDonald H."/>
            <person name="McWalters J."/>
            <person name="Meijer H.J."/>
            <person name="Morgan W."/>
            <person name="Morris P.F."/>
            <person name="Munro C.A."/>
            <person name="O'Neill K."/>
            <person name="Ospina-Giraldo M."/>
            <person name="Pinzon A."/>
            <person name="Pritchard L."/>
            <person name="Ramsahoye B."/>
            <person name="Ren Q."/>
            <person name="Restrepo S."/>
            <person name="Roy S."/>
            <person name="Sadanandom A."/>
            <person name="Savidor A."/>
            <person name="Schornack S."/>
            <person name="Schwartz D.C."/>
            <person name="Schumann U.D."/>
            <person name="Schwessinger B."/>
            <person name="Seyer L."/>
            <person name="Sharpe T."/>
            <person name="Silvar C."/>
            <person name="Song J."/>
            <person name="Studholme D.J."/>
            <person name="Sykes S."/>
            <person name="Thines M."/>
            <person name="van de Vondervoort P.J."/>
            <person name="Phuntumart V."/>
            <person name="Wawra S."/>
            <person name="Weide R."/>
            <person name="Win J."/>
            <person name="Young C."/>
            <person name="Zhou S."/>
            <person name="Fry W."/>
            <person name="Meyers B.C."/>
            <person name="van West P."/>
            <person name="Ristaino J."/>
            <person name="Govers F."/>
            <person name="Birch P.R."/>
            <person name="Whisson S.C."/>
            <person name="Judelson H.S."/>
            <person name="Nusbaum C."/>
        </authorList>
    </citation>
    <scope>NUCLEOTIDE SEQUENCE [LARGE SCALE GENOMIC DNA]</scope>
    <source>
        <strain evidence="3">T30-4</strain>
    </source>
</reference>
<keyword evidence="3" id="KW-1185">Reference proteome</keyword>
<dbReference type="InParanoid" id="D0NID8"/>
<evidence type="ECO:0000313" key="3">
    <source>
        <dbReference type="Proteomes" id="UP000006643"/>
    </source>
</evidence>
<evidence type="ECO:0000256" key="1">
    <source>
        <dbReference type="SAM" id="MobiDB-lite"/>
    </source>
</evidence>
<sequence>MGQLLSEPRSAVSRKRPRRPTGGQARVSSWKRMAQSLRRQFEVMAVHQLLPRLCVFHPTIRLTLVKRAELASRGYRLGGGLLPPVGRLEASNTERGRSVEDVTVTAAKTQLRCLPLRRKLRALNDQLHLQVSAFVDEGEKNDDTKTRDPGDEDDAIDEQAPSLLLTALEKQRNRAVLLLENAVHAALVRSMARACPARDKMANCSLFRTLDSHQTAVDQLIQFLSVWKADLDAWNTSKDPVALLTTHPKINSRERQLTPSIPVDPRLKSVATQLQDLRAISETFTALAIAAQYELLSADSAAGSLSSSRDAMRSMVHQLEEMWGKYNSALSALKGGENSQDTMVDEETEVEDCESKLTESVTPLSDVTPADHNCTIVFTGTSTGNDNFDLLALLKHQEADTAAASSGPTPHFVRELQDVLAHRVPGLTKHVDLDPPIPPAPPYMYDEFWPSNKISDMMKVWSVLRIAQTASSPLQLLAILLGVRHGLARAARADVGGHEFPGAVWIELYGLKKARVLSGGPNTLTFATETRPSALATDAGHS</sequence>
<organism evidence="2 3">
    <name type="scientific">Phytophthora infestans (strain T30-4)</name>
    <name type="common">Potato late blight agent</name>
    <dbReference type="NCBI Taxonomy" id="403677"/>
    <lineage>
        <taxon>Eukaryota</taxon>
        <taxon>Sar</taxon>
        <taxon>Stramenopiles</taxon>
        <taxon>Oomycota</taxon>
        <taxon>Peronosporomycetes</taxon>
        <taxon>Peronosporales</taxon>
        <taxon>Peronosporaceae</taxon>
        <taxon>Phytophthora</taxon>
    </lineage>
</organism>
<accession>D0NID8</accession>